<evidence type="ECO:0000256" key="1">
    <source>
        <dbReference type="ARBA" id="ARBA00010672"/>
    </source>
</evidence>
<dbReference type="PANTHER" id="PTHR13076:SF9">
    <property type="entry name" value="COILED-COIL AND C2 DOMAIN-CONTAINING PROTEIN 1-LIKE"/>
    <property type="match status" value="1"/>
</dbReference>
<protein>
    <submittedName>
        <fullName evidence="5">Putative coiled-coil and c2 domain-containing protein 1-like isoform x2</fullName>
    </submittedName>
</protein>
<dbReference type="SUPFAM" id="SSF49562">
    <property type="entry name" value="C2 domain (Calcium/lipid-binding domain, CaLB)"/>
    <property type="match status" value="1"/>
</dbReference>
<feature type="compositionally biased region" description="Basic and acidic residues" evidence="3">
    <location>
        <begin position="1"/>
        <end position="15"/>
    </location>
</feature>
<dbReference type="AlphaFoldDB" id="A0A6M2DKG4"/>
<dbReference type="InterPro" id="IPR035892">
    <property type="entry name" value="C2_domain_sf"/>
</dbReference>
<feature type="region of interest" description="Disordered" evidence="3">
    <location>
        <begin position="411"/>
        <end position="492"/>
    </location>
</feature>
<dbReference type="SMART" id="SM00685">
    <property type="entry name" value="DM14"/>
    <property type="match status" value="4"/>
</dbReference>
<feature type="compositionally biased region" description="Pro residues" evidence="3">
    <location>
        <begin position="419"/>
        <end position="440"/>
    </location>
</feature>
<accession>A0A6M2DKG4</accession>
<dbReference type="InterPro" id="IPR039725">
    <property type="entry name" value="CC2D1A/B"/>
</dbReference>
<dbReference type="Pfam" id="PF21528">
    <property type="entry name" value="CC2D1A-B_DM14"/>
    <property type="match status" value="3"/>
</dbReference>
<organism evidence="5">
    <name type="scientific">Xenopsylla cheopis</name>
    <name type="common">Oriental rat flea</name>
    <name type="synonym">Pulex cheopis</name>
    <dbReference type="NCBI Taxonomy" id="163159"/>
    <lineage>
        <taxon>Eukaryota</taxon>
        <taxon>Metazoa</taxon>
        <taxon>Ecdysozoa</taxon>
        <taxon>Arthropoda</taxon>
        <taxon>Hexapoda</taxon>
        <taxon>Insecta</taxon>
        <taxon>Pterygota</taxon>
        <taxon>Neoptera</taxon>
        <taxon>Endopterygota</taxon>
        <taxon>Siphonaptera</taxon>
        <taxon>Pulicidae</taxon>
        <taxon>Xenopsyllinae</taxon>
        <taxon>Xenopsylla</taxon>
    </lineage>
</organism>
<feature type="compositionally biased region" description="Acidic residues" evidence="3">
    <location>
        <begin position="37"/>
        <end position="47"/>
    </location>
</feature>
<feature type="region of interest" description="Disordered" evidence="3">
    <location>
        <begin position="1"/>
        <end position="131"/>
    </location>
</feature>
<feature type="region of interest" description="Disordered" evidence="3">
    <location>
        <begin position="177"/>
        <end position="279"/>
    </location>
</feature>
<dbReference type="PROSITE" id="PS50004">
    <property type="entry name" value="C2"/>
    <property type="match status" value="1"/>
</dbReference>
<sequence>MFGRKKDASKRRDGKGLAQYGLFDIPDVNNLDGGGSDVDENDDDLEAELAAITAGSNPKPKRKPKPKPDPMAVDLDAMIAESMKDIGSDEELSGDDDDPALLNELSEITGEDAEVQDEPVEPASLIPTSDPSMSVVNVLETRLEMYKKAEALAKGANETSRARRFNRGIKTINDLLKQARAGKSINPEDIPPEVSTGARPEKPAPVPVEENTIADEPPAAEESPATEPSVEEPPKVNVPSPSHRPQEETDSNPQIELLNTRKNQYKKAALEAKRSGDSDTALKYIKIVKQFDLVINAVSNGEAVDLSNMPGPPGSSDISKPKEDNQIQKSGDVVNPVPIASQDPSPADEENDVEEVLITASSILEALEQRLEVYKSQVNAATQDNNSSKARRMGRIVKQFEQAIKLHKAGKPIPIDELPTPPGYAPIPVNPPSSAGPPKTPEAKPSPVKPSPSPKSAPSTSEDQETEEKPKVSPKPPARKSGNQTTTSHTEKQAQILMAKQKEFKVAALAAKQRGEIAQAKELLRTAKGFDPLIQAALGGLPVDMKTLPIPNSARSQLEDSFAFVNENDCTEGENEGSDILSRLEEQLTKQLKLCLSTRDHHKAMGDIAGTNRFEHLALSVTKDLDVVRLSQRKNLAAPQFHYETKSFNVVQCCTELGDNDLEVTIVKGYNYTVPNPKEVDTYVKIEFPFPQDNPFVEYTPLVKDTNNPDYGATYTIPMQRNSRHCLRVFKRHNLKLDIYAKRGFFRSDAVIGTVNVKLQPLETKCVLHDSFQVLDGRKPTGGKLEVKLRVRNPMLTKQVEQLTEKWLIIDH</sequence>
<feature type="domain" description="C2" evidence="4">
    <location>
        <begin position="642"/>
        <end position="772"/>
    </location>
</feature>
<dbReference type="InterPro" id="IPR006608">
    <property type="entry name" value="CC2D1A/B_DM14"/>
</dbReference>
<dbReference type="PANTHER" id="PTHR13076">
    <property type="entry name" value="COILED-COIL AND C2 DOMAIN-CONTAINING PROTEIN 1-LIKE"/>
    <property type="match status" value="1"/>
</dbReference>
<feature type="compositionally biased region" description="Low complexity" evidence="3">
    <location>
        <begin position="216"/>
        <end position="228"/>
    </location>
</feature>
<feature type="compositionally biased region" description="Acidic residues" evidence="3">
    <location>
        <begin position="109"/>
        <end position="120"/>
    </location>
</feature>
<dbReference type="Pfam" id="PF00168">
    <property type="entry name" value="C2"/>
    <property type="match status" value="1"/>
</dbReference>
<name>A0A6M2DKG4_XENCH</name>
<feature type="coiled-coil region" evidence="2">
    <location>
        <begin position="357"/>
        <end position="384"/>
    </location>
</feature>
<dbReference type="InterPro" id="IPR000008">
    <property type="entry name" value="C2_dom"/>
</dbReference>
<dbReference type="Gene3D" id="2.60.40.150">
    <property type="entry name" value="C2 domain"/>
    <property type="match status" value="1"/>
</dbReference>
<feature type="compositionally biased region" description="Acidic residues" evidence="3">
    <location>
        <begin position="88"/>
        <end position="99"/>
    </location>
</feature>
<reference evidence="5" key="1">
    <citation type="submission" date="2020-03" db="EMBL/GenBank/DDBJ databases">
        <title>Transcriptomic Profiling of the Digestive Tract of the Rat Flea, Xenopsylla cheopis, Following Blood Feeding and Infection with Yersinia pestis.</title>
        <authorList>
            <person name="Bland D.M."/>
            <person name="Martens C.A."/>
            <person name="Virtaneva K."/>
            <person name="Kanakabandi K."/>
            <person name="Long D."/>
            <person name="Rosenke R."/>
            <person name="Saturday G.A."/>
            <person name="Hoyt F.H."/>
            <person name="Bruno D.P."/>
            <person name="Ribeiro J.M.C."/>
            <person name="Hinnebusch J."/>
        </authorList>
    </citation>
    <scope>NUCLEOTIDE SEQUENCE</scope>
</reference>
<evidence type="ECO:0000256" key="2">
    <source>
        <dbReference type="SAM" id="Coils"/>
    </source>
</evidence>
<dbReference type="SMART" id="SM00239">
    <property type="entry name" value="C2"/>
    <property type="match status" value="1"/>
</dbReference>
<comment type="similarity">
    <text evidence="1">Belongs to the CC2D1 family.</text>
</comment>
<feature type="region of interest" description="Disordered" evidence="3">
    <location>
        <begin position="303"/>
        <end position="352"/>
    </location>
</feature>
<keyword evidence="2" id="KW-0175">Coiled coil</keyword>
<feature type="compositionally biased region" description="Basic and acidic residues" evidence="3">
    <location>
        <begin position="268"/>
        <end position="277"/>
    </location>
</feature>
<evidence type="ECO:0000259" key="4">
    <source>
        <dbReference type="PROSITE" id="PS50004"/>
    </source>
</evidence>
<dbReference type="GO" id="GO:0001227">
    <property type="term" value="F:DNA-binding transcription repressor activity, RNA polymerase II-specific"/>
    <property type="evidence" value="ECO:0007669"/>
    <property type="project" value="InterPro"/>
</dbReference>
<proteinExistence type="inferred from homology"/>
<evidence type="ECO:0000256" key="3">
    <source>
        <dbReference type="SAM" id="MobiDB-lite"/>
    </source>
</evidence>
<dbReference type="EMBL" id="GIIL01003076">
    <property type="protein sequence ID" value="NOV46802.1"/>
    <property type="molecule type" value="Transcribed_RNA"/>
</dbReference>
<evidence type="ECO:0000313" key="5">
    <source>
        <dbReference type="EMBL" id="NOV46802.1"/>
    </source>
</evidence>